<dbReference type="RefSeq" id="WP_122907398.1">
    <property type="nucleotide sequence ID" value="NZ_CBCSBE010000032.1"/>
</dbReference>
<dbReference type="AlphaFoldDB" id="A0A3M8CLP1"/>
<evidence type="ECO:0000313" key="2">
    <source>
        <dbReference type="EMBL" id="RNB76640.1"/>
    </source>
</evidence>
<dbReference type="Pfam" id="PF14285">
    <property type="entry name" value="DUF4367"/>
    <property type="match status" value="1"/>
</dbReference>
<proteinExistence type="predicted"/>
<accession>A0A3M8CLP1</accession>
<reference evidence="2 3" key="1">
    <citation type="submission" date="2018-10" db="EMBL/GenBank/DDBJ databases">
        <title>Phylogenomics of Brevibacillus.</title>
        <authorList>
            <person name="Dunlap C."/>
        </authorList>
    </citation>
    <scope>NUCLEOTIDE SEQUENCE [LARGE SCALE GENOMIC DNA]</scope>
    <source>
        <strain evidence="2 3">JCM 12215</strain>
    </source>
</reference>
<comment type="caution">
    <text evidence="2">The sequence shown here is derived from an EMBL/GenBank/DDBJ whole genome shotgun (WGS) entry which is preliminary data.</text>
</comment>
<protein>
    <submittedName>
        <fullName evidence="2">DUF4367 domain-containing protein</fullName>
    </submittedName>
</protein>
<sequence length="112" mass="12863">MRIISFFFLSQCIFLSSIATVIHAETIQLMMSLNQKKALFKELDSSQKRHDNTELVQINNCEGHFEAWVGTRNGVKDISGGYLHWIHKGTYVEMVSSRLSKEEMIKIAKSLK</sequence>
<keyword evidence="3" id="KW-1185">Reference proteome</keyword>
<organism evidence="2 3">
    <name type="scientific">Brevibacillus invocatus</name>
    <dbReference type="NCBI Taxonomy" id="173959"/>
    <lineage>
        <taxon>Bacteria</taxon>
        <taxon>Bacillati</taxon>
        <taxon>Bacillota</taxon>
        <taxon>Bacilli</taxon>
        <taxon>Bacillales</taxon>
        <taxon>Paenibacillaceae</taxon>
        <taxon>Brevibacillus</taxon>
    </lineage>
</organism>
<dbReference type="OrthoDB" id="2667257at2"/>
<dbReference type="Proteomes" id="UP000282028">
    <property type="component" value="Unassembled WGS sequence"/>
</dbReference>
<dbReference type="InterPro" id="IPR025377">
    <property type="entry name" value="DUF4367"/>
</dbReference>
<gene>
    <name evidence="2" type="ORF">EDM52_02285</name>
</gene>
<name>A0A3M8CLP1_9BACL</name>
<feature type="domain" description="DUF4367" evidence="1">
    <location>
        <begin position="51"/>
        <end position="111"/>
    </location>
</feature>
<evidence type="ECO:0000259" key="1">
    <source>
        <dbReference type="Pfam" id="PF14285"/>
    </source>
</evidence>
<evidence type="ECO:0000313" key="3">
    <source>
        <dbReference type="Proteomes" id="UP000282028"/>
    </source>
</evidence>
<dbReference type="EMBL" id="RHHR01000005">
    <property type="protein sequence ID" value="RNB76640.1"/>
    <property type="molecule type" value="Genomic_DNA"/>
</dbReference>